<keyword evidence="3" id="KW-1185">Reference proteome</keyword>
<reference evidence="2" key="1">
    <citation type="submission" date="2020-11" db="EMBL/GenBank/DDBJ databases">
        <authorList>
            <person name="Tran Van P."/>
        </authorList>
    </citation>
    <scope>NUCLEOTIDE SEQUENCE</scope>
</reference>
<proteinExistence type="predicted"/>
<dbReference type="EMBL" id="CAJPVJ010008174">
    <property type="protein sequence ID" value="CAG2171749.1"/>
    <property type="molecule type" value="Genomic_DNA"/>
</dbReference>
<gene>
    <name evidence="2" type="ORF">ONB1V03_LOCUS11209</name>
</gene>
<dbReference type="Proteomes" id="UP000728032">
    <property type="component" value="Unassembled WGS sequence"/>
</dbReference>
<name>A0A7R9QRK6_9ACAR</name>
<feature type="transmembrane region" description="Helical" evidence="1">
    <location>
        <begin position="279"/>
        <end position="298"/>
    </location>
</feature>
<dbReference type="EMBL" id="OC922999">
    <property type="protein sequence ID" value="CAD7654562.1"/>
    <property type="molecule type" value="Genomic_DNA"/>
</dbReference>
<dbReference type="AlphaFoldDB" id="A0A7R9QRK6"/>
<evidence type="ECO:0000256" key="1">
    <source>
        <dbReference type="SAM" id="Phobius"/>
    </source>
</evidence>
<protein>
    <submittedName>
        <fullName evidence="2">Uncharacterized protein</fullName>
    </submittedName>
</protein>
<feature type="transmembrane region" description="Helical" evidence="1">
    <location>
        <begin position="304"/>
        <end position="320"/>
    </location>
</feature>
<evidence type="ECO:0000313" key="3">
    <source>
        <dbReference type="Proteomes" id="UP000728032"/>
    </source>
</evidence>
<evidence type="ECO:0000313" key="2">
    <source>
        <dbReference type="EMBL" id="CAD7654562.1"/>
    </source>
</evidence>
<accession>A0A7R9QRK6</accession>
<sequence length="343" mass="40826">MAKRERLFGEKFINFGTTQMEGITDNNIYTFDQIYNNYLSFMKEHFNNYIRDIRVEQELIDRHREATDKCLSYLIEKDYRADVETKLSHDFELFIEYCNHYKKCFQHFLERLTNYLQTADNYWDREALVRECGKLIPEVYMAFDQNIPYFDAQNEHAQIADDYFRVFGYDFRQLLTQHIEQHIRRFEVNVERLYAGVRKYGPDLQSEYRRQSCARRWLNSSNEWLHSDNKVYFLAHRELEDRCAEYWHKFGDIFERKLNSDTKLVLNEEYSDSRRNENFVAGIIMLAGVVGAGVSLALGDHVTCLIMGVVALLAVLYFITRKCVKPKDLRAVLHGHGMAVEIE</sequence>
<keyword evidence="1" id="KW-0812">Transmembrane</keyword>
<keyword evidence="1" id="KW-1133">Transmembrane helix</keyword>
<keyword evidence="1" id="KW-0472">Membrane</keyword>
<organism evidence="2">
    <name type="scientific">Oppiella nova</name>
    <dbReference type="NCBI Taxonomy" id="334625"/>
    <lineage>
        <taxon>Eukaryota</taxon>
        <taxon>Metazoa</taxon>
        <taxon>Ecdysozoa</taxon>
        <taxon>Arthropoda</taxon>
        <taxon>Chelicerata</taxon>
        <taxon>Arachnida</taxon>
        <taxon>Acari</taxon>
        <taxon>Acariformes</taxon>
        <taxon>Sarcoptiformes</taxon>
        <taxon>Oribatida</taxon>
        <taxon>Brachypylina</taxon>
        <taxon>Oppioidea</taxon>
        <taxon>Oppiidae</taxon>
        <taxon>Oppiella</taxon>
    </lineage>
</organism>